<evidence type="ECO:0000313" key="12">
    <source>
        <dbReference type="Proteomes" id="UP000304947"/>
    </source>
</evidence>
<comment type="pathway">
    <text evidence="2">Carotenoid biosynthesis.</text>
</comment>
<dbReference type="PANTHER" id="PTHR43734">
    <property type="entry name" value="PHYTOENE DESATURASE"/>
    <property type="match status" value="1"/>
</dbReference>
<sequence>MSGNTNQRTAIVIGAGAGGVSTAARLAKAGFKVTVLEKNDFTGGRCSLLHHEGWRFDQGPSLLLLPRLFHKTFADLDTTLEAEGVHIVKCEPNYNMWFGDGEKFQLSTDLALMKEQVEKWEGKDGYSRYLSFLKEAHSHYELSVEHHPFESIYSRASKYFWTERLRRVFTFASMNMGMSPFDAPGTYSLLQYTELTEGIWYPVGGFHRVIDALVKIGERFGVTYRLSTPISKITLSPDGRRATGVVLANGETLSADVVVNNTDLVYAYNNFLPPTPYAESLANRETSCSSISFYWALDRKIPELNAHNIFLADEYKESFDSIFKKNLIPNEPSFYVNIPSRPDPTAAPEGKESVVVLVPVGHLLGENENPTNVSTATTGEIQQGNSGEKLTSSKSAQGVKPSETQDWPKMIELARKTILATIAKRTGVDITPFIVHEIANDPMTWRESFNLDRGAILGLSHSFFNVLSFRPSTRARRGGWLDGRLGGGILGRVGELLFSGGSIERLYMVGASAHPGTGVPIVLAGGRLVAEQICQDFGMNIPWPTGSQEKQRTGALDQVQNSFAIEWVVYMLLAFLVLALGMFLGKQT</sequence>
<evidence type="ECO:0000256" key="2">
    <source>
        <dbReference type="ARBA" id="ARBA00004829"/>
    </source>
</evidence>
<comment type="similarity">
    <text evidence="3">Belongs to the carotenoid/retinoid oxidoreductase family.</text>
</comment>
<keyword evidence="9" id="KW-0812">Transmembrane</keyword>
<evidence type="ECO:0000256" key="6">
    <source>
        <dbReference type="ARBA" id="ARBA00023002"/>
    </source>
</evidence>
<feature type="domain" description="Amine oxidase" evidence="10">
    <location>
        <begin position="18"/>
        <end position="362"/>
    </location>
</feature>
<dbReference type="InterPro" id="IPR002937">
    <property type="entry name" value="Amino_oxidase"/>
</dbReference>
<evidence type="ECO:0000256" key="9">
    <source>
        <dbReference type="SAM" id="Phobius"/>
    </source>
</evidence>
<keyword evidence="5" id="KW-0125">Carotenoid biosynthesis</keyword>
<evidence type="ECO:0000256" key="8">
    <source>
        <dbReference type="SAM" id="MobiDB-lite"/>
    </source>
</evidence>
<keyword evidence="9" id="KW-0472">Membrane</keyword>
<protein>
    <recommendedName>
        <fullName evidence="4">Phytoene desaturase</fullName>
    </recommendedName>
    <alternativeName>
        <fullName evidence="7">Phytoene desaturase (3,4-didehydrolycopene-forming)</fullName>
    </alternativeName>
</protein>
<dbReference type="SUPFAM" id="SSF51905">
    <property type="entry name" value="FAD/NAD(P)-binding domain"/>
    <property type="match status" value="1"/>
</dbReference>
<accession>A0A4T0CDC8</accession>
<feature type="compositionally biased region" description="Polar residues" evidence="8">
    <location>
        <begin position="368"/>
        <end position="396"/>
    </location>
</feature>
<evidence type="ECO:0000313" key="11">
    <source>
        <dbReference type="EMBL" id="TIA45518.1"/>
    </source>
</evidence>
<name>A0A4T0CDC8_AURPU</name>
<reference evidence="11 12" key="1">
    <citation type="submission" date="2018-10" db="EMBL/GenBank/DDBJ databases">
        <title>Fifty Aureobasidium pullulans genomes reveal a recombining polyextremotolerant generalist.</title>
        <authorList>
            <person name="Gostincar C."/>
            <person name="Turk M."/>
            <person name="Zajc J."/>
            <person name="Gunde-Cimerman N."/>
        </authorList>
    </citation>
    <scope>NUCLEOTIDE SEQUENCE [LARGE SCALE GENOMIC DNA]</scope>
    <source>
        <strain evidence="11 12">EXF-3380</strain>
    </source>
</reference>
<feature type="region of interest" description="Disordered" evidence="8">
    <location>
        <begin position="366"/>
        <end position="403"/>
    </location>
</feature>
<feature type="transmembrane region" description="Helical" evidence="9">
    <location>
        <begin position="567"/>
        <end position="585"/>
    </location>
</feature>
<gene>
    <name evidence="11" type="ORF">D6C83_05706</name>
</gene>
<dbReference type="AlphaFoldDB" id="A0A4T0CDC8"/>
<evidence type="ECO:0000259" key="10">
    <source>
        <dbReference type="Pfam" id="PF01593"/>
    </source>
</evidence>
<evidence type="ECO:0000256" key="7">
    <source>
        <dbReference type="ARBA" id="ARBA00034551"/>
    </source>
</evidence>
<evidence type="ECO:0000256" key="1">
    <source>
        <dbReference type="ARBA" id="ARBA00001911"/>
    </source>
</evidence>
<evidence type="ECO:0000256" key="3">
    <source>
        <dbReference type="ARBA" id="ARBA00006046"/>
    </source>
</evidence>
<evidence type="ECO:0000256" key="5">
    <source>
        <dbReference type="ARBA" id="ARBA00022746"/>
    </source>
</evidence>
<dbReference type="PANTHER" id="PTHR43734:SF1">
    <property type="entry name" value="PHYTOENE DESATURASE"/>
    <property type="match status" value="1"/>
</dbReference>
<dbReference type="FunFam" id="3.50.50.60:FF:000171">
    <property type="entry name" value="zeta-carotene-forming phytoene desaturase"/>
    <property type="match status" value="1"/>
</dbReference>
<dbReference type="GO" id="GO:0016117">
    <property type="term" value="P:carotenoid biosynthetic process"/>
    <property type="evidence" value="ECO:0007669"/>
    <property type="project" value="UniProtKB-KW"/>
</dbReference>
<dbReference type="Proteomes" id="UP000304947">
    <property type="component" value="Unassembled WGS sequence"/>
</dbReference>
<dbReference type="EMBL" id="QZBU01001916">
    <property type="protein sequence ID" value="TIA45518.1"/>
    <property type="molecule type" value="Genomic_DNA"/>
</dbReference>
<comment type="caution">
    <text evidence="11">The sequence shown here is derived from an EMBL/GenBank/DDBJ whole genome shotgun (WGS) entry which is preliminary data.</text>
</comment>
<comment type="cofactor">
    <cofactor evidence="1">
        <name>NAD(+)</name>
        <dbReference type="ChEBI" id="CHEBI:57540"/>
    </cofactor>
</comment>
<keyword evidence="9" id="KW-1133">Transmembrane helix</keyword>
<keyword evidence="6" id="KW-0560">Oxidoreductase</keyword>
<evidence type="ECO:0000256" key="4">
    <source>
        <dbReference type="ARBA" id="ARBA00013293"/>
    </source>
</evidence>
<organism evidence="11 12">
    <name type="scientific">Aureobasidium pullulans</name>
    <name type="common">Black yeast</name>
    <name type="synonym">Pullularia pullulans</name>
    <dbReference type="NCBI Taxonomy" id="5580"/>
    <lineage>
        <taxon>Eukaryota</taxon>
        <taxon>Fungi</taxon>
        <taxon>Dikarya</taxon>
        <taxon>Ascomycota</taxon>
        <taxon>Pezizomycotina</taxon>
        <taxon>Dothideomycetes</taxon>
        <taxon>Dothideomycetidae</taxon>
        <taxon>Dothideales</taxon>
        <taxon>Saccotheciaceae</taxon>
        <taxon>Aureobasidium</taxon>
    </lineage>
</organism>
<dbReference type="InterPro" id="IPR036188">
    <property type="entry name" value="FAD/NAD-bd_sf"/>
</dbReference>
<dbReference type="Gene3D" id="3.50.50.60">
    <property type="entry name" value="FAD/NAD(P)-binding domain"/>
    <property type="match status" value="2"/>
</dbReference>
<dbReference type="Pfam" id="PF01593">
    <property type="entry name" value="Amino_oxidase"/>
    <property type="match status" value="1"/>
</dbReference>
<dbReference type="GO" id="GO:0016166">
    <property type="term" value="F:phytoene dehydrogenase activity"/>
    <property type="evidence" value="ECO:0007669"/>
    <property type="project" value="UniProtKB-ARBA"/>
</dbReference>
<proteinExistence type="inferred from homology"/>